<dbReference type="EMBL" id="SJSM01000002">
    <property type="protein sequence ID" value="TCC98458.1"/>
    <property type="molecule type" value="Genomic_DNA"/>
</dbReference>
<dbReference type="AlphaFoldDB" id="A0A4R0NEA2"/>
<evidence type="ECO:0008006" key="3">
    <source>
        <dbReference type="Google" id="ProtNLM"/>
    </source>
</evidence>
<dbReference type="Proteomes" id="UP000291117">
    <property type="component" value="Unassembled WGS sequence"/>
</dbReference>
<proteinExistence type="predicted"/>
<sequence length="505" mass="57255">MRMSKKYLFHNKPFKNIMMKYLYQVFCIMALTIILQACKKEDKNFTYQKVNQILVKTSDSVFTIKQLDKLKITPQLEESVPGSGPYTYEWSVYSTKNYQVNNLPSKSITLSKEKNLDKIIDLSPDSYYLQYTITDTRTGIKTFKRFSLTVNGTFYEGWFVMSNKAGKAMVSFIRKDDEVFVDPIRELNGAVLQGKGLSVYSAVISKMTQINVFTDQGVYRFNADDLKLNGNTGDLFLANHVWREPYYTLNSINTDQFIVNDGEVYATLTPNFGDVGKYSEKFSGPSNGYNAFPYLISGSKFYTVFYDNLNKRFLQTSYNDRTLNTFGTTVGAAYDLNNVGKTMIAGDKGAGSEYYAIMKDNNGYYFYSIMPAKASPAESMQPIKNSPDIELATSFSSSSVVKQIYYGAANKVYVYDILANASRLVYQFPENTKIKDLEMLKNKAWSKVVDASFDKRLVVATYNGVEGEVYYLDLSPTGDVTNNTYSKKIGGFGDIVQINYRNPNI</sequence>
<comment type="caution">
    <text evidence="1">The sequence shown here is derived from an EMBL/GenBank/DDBJ whole genome shotgun (WGS) entry which is preliminary data.</text>
</comment>
<evidence type="ECO:0000313" key="1">
    <source>
        <dbReference type="EMBL" id="TCC98458.1"/>
    </source>
</evidence>
<organism evidence="1 2">
    <name type="scientific">Pedobacter hiemivivus</name>
    <dbReference type="NCBI Taxonomy" id="2530454"/>
    <lineage>
        <taxon>Bacteria</taxon>
        <taxon>Pseudomonadati</taxon>
        <taxon>Bacteroidota</taxon>
        <taxon>Sphingobacteriia</taxon>
        <taxon>Sphingobacteriales</taxon>
        <taxon>Sphingobacteriaceae</taxon>
        <taxon>Pedobacter</taxon>
    </lineage>
</organism>
<gene>
    <name evidence="1" type="ORF">EZ444_04015</name>
</gene>
<dbReference type="OrthoDB" id="1095195at2"/>
<protein>
    <recommendedName>
        <fullName evidence="3">PKD-like family protein</fullName>
    </recommendedName>
</protein>
<accession>A0A4R0NEA2</accession>
<dbReference type="Pfam" id="PF16407">
    <property type="entry name" value="PKD_2"/>
    <property type="match status" value="1"/>
</dbReference>
<name>A0A4R0NEA2_9SPHI</name>
<evidence type="ECO:0000313" key="2">
    <source>
        <dbReference type="Proteomes" id="UP000291117"/>
    </source>
</evidence>
<dbReference type="InterPro" id="IPR032183">
    <property type="entry name" value="PKD-like"/>
</dbReference>
<reference evidence="1 2" key="1">
    <citation type="submission" date="2019-02" db="EMBL/GenBank/DDBJ databases">
        <title>Pedobacter sp. RP-3-8 sp. nov., isolated from Arctic soil.</title>
        <authorList>
            <person name="Dahal R.H."/>
        </authorList>
    </citation>
    <scope>NUCLEOTIDE SEQUENCE [LARGE SCALE GENOMIC DNA]</scope>
    <source>
        <strain evidence="1 2">RP-3-8</strain>
    </source>
</reference>
<keyword evidence="2" id="KW-1185">Reference proteome</keyword>